<name>A0A6H5HGI0_9HEMI</name>
<organism evidence="1 2">
    <name type="scientific">Nesidiocoris tenuis</name>
    <dbReference type="NCBI Taxonomy" id="355587"/>
    <lineage>
        <taxon>Eukaryota</taxon>
        <taxon>Metazoa</taxon>
        <taxon>Ecdysozoa</taxon>
        <taxon>Arthropoda</taxon>
        <taxon>Hexapoda</taxon>
        <taxon>Insecta</taxon>
        <taxon>Pterygota</taxon>
        <taxon>Neoptera</taxon>
        <taxon>Paraneoptera</taxon>
        <taxon>Hemiptera</taxon>
        <taxon>Heteroptera</taxon>
        <taxon>Panheteroptera</taxon>
        <taxon>Cimicomorpha</taxon>
        <taxon>Miridae</taxon>
        <taxon>Dicyphina</taxon>
        <taxon>Nesidiocoris</taxon>
    </lineage>
</organism>
<dbReference type="Proteomes" id="UP000479000">
    <property type="component" value="Unassembled WGS sequence"/>
</dbReference>
<proteinExistence type="predicted"/>
<dbReference type="AlphaFoldDB" id="A0A6H5HGI0"/>
<dbReference type="EMBL" id="CADCXU010028928">
    <property type="protein sequence ID" value="CAB0015345.1"/>
    <property type="molecule type" value="Genomic_DNA"/>
</dbReference>
<keyword evidence="2" id="KW-1185">Reference proteome</keyword>
<protein>
    <submittedName>
        <fullName evidence="1">Uncharacterized protein</fullName>
    </submittedName>
</protein>
<accession>A0A6H5HGI0</accession>
<evidence type="ECO:0000313" key="2">
    <source>
        <dbReference type="Proteomes" id="UP000479000"/>
    </source>
</evidence>
<gene>
    <name evidence="1" type="ORF">NTEN_LOCUS19685</name>
</gene>
<reference evidence="1 2" key="1">
    <citation type="submission" date="2020-02" db="EMBL/GenBank/DDBJ databases">
        <authorList>
            <person name="Ferguson B K."/>
        </authorList>
    </citation>
    <scope>NUCLEOTIDE SEQUENCE [LARGE SCALE GENOMIC DNA]</scope>
</reference>
<sequence length="370" mass="42707">MGRGWVKDGKTRISFRDRGGPVASESDKRFGSVADINTKDKGTERWTLLKFLRNNEDVLKRNKTTKRNLIFIQTSGNEVNARKTCFKFELWRGTLESNNSSLETSRRRLLDGGRSVAFLDAIQQLLRNQPAYEISNFPPHFQNQHYMKARRTGQVFEDARYQILGLWSFGTCKPSSRSFVFTNWFPVKTCIPNGFTARHHSIAYKRDINSADNRDSVLNQDCSRTQFALDNLGEGKMGTFRRQPLAEFSLLSDYISWTSFLNFYDCLQRRRPPTDREQVYWHHRLLNARDSPIPTYCRRTHAGFLPGKKYIDPMTGARSLHATPDRLIVAYYCAAQEDDGISGDFCRVLNMKTVRDFHSDIVRASEPTGQ</sequence>
<evidence type="ECO:0000313" key="1">
    <source>
        <dbReference type="EMBL" id="CAB0015345.1"/>
    </source>
</evidence>